<gene>
    <name evidence="1" type="ORF">L6164_002057</name>
</gene>
<protein>
    <submittedName>
        <fullName evidence="1">Uncharacterized protein</fullName>
    </submittedName>
</protein>
<evidence type="ECO:0000313" key="1">
    <source>
        <dbReference type="EMBL" id="KAI4353083.1"/>
    </source>
</evidence>
<proteinExistence type="predicted"/>
<reference evidence="1 2" key="1">
    <citation type="journal article" date="2022" name="DNA Res.">
        <title>Chromosomal-level genome assembly of the orchid tree Bauhinia variegata (Leguminosae; Cercidoideae) supports the allotetraploid origin hypothesis of Bauhinia.</title>
        <authorList>
            <person name="Zhong Y."/>
            <person name="Chen Y."/>
            <person name="Zheng D."/>
            <person name="Pang J."/>
            <person name="Liu Y."/>
            <person name="Luo S."/>
            <person name="Meng S."/>
            <person name="Qian L."/>
            <person name="Wei D."/>
            <person name="Dai S."/>
            <person name="Zhou R."/>
        </authorList>
    </citation>
    <scope>NUCLEOTIDE SEQUENCE [LARGE SCALE GENOMIC DNA]</scope>
    <source>
        <strain evidence="1">BV-YZ2020</strain>
    </source>
</reference>
<organism evidence="1 2">
    <name type="scientific">Bauhinia variegata</name>
    <name type="common">Purple orchid tree</name>
    <name type="synonym">Phanera variegata</name>
    <dbReference type="NCBI Taxonomy" id="167791"/>
    <lineage>
        <taxon>Eukaryota</taxon>
        <taxon>Viridiplantae</taxon>
        <taxon>Streptophyta</taxon>
        <taxon>Embryophyta</taxon>
        <taxon>Tracheophyta</taxon>
        <taxon>Spermatophyta</taxon>
        <taxon>Magnoliopsida</taxon>
        <taxon>eudicotyledons</taxon>
        <taxon>Gunneridae</taxon>
        <taxon>Pentapetalae</taxon>
        <taxon>rosids</taxon>
        <taxon>fabids</taxon>
        <taxon>Fabales</taxon>
        <taxon>Fabaceae</taxon>
        <taxon>Cercidoideae</taxon>
        <taxon>Cercideae</taxon>
        <taxon>Bauhiniinae</taxon>
        <taxon>Bauhinia</taxon>
    </lineage>
</organism>
<sequence>MVNREQKQAKNLDWSFRGSQIHTNDSYHEKNVLDSLRPHPGNLKWLQILNYTGTGFPEWVGDPSFSNLVSVKLIGCKYCCMLPPFGQLPSLKYLHIQQFEGLVVIGPEFYGPTCADYVIQPFASMEFLTFDGVGAWEIWSHVAGNESYKAFPSLKSLGIINCPRLIGDLPGNLGSKAVSIDGCPKLSQPMQFASIFEHYRQRGCAIAQENVRDSDLTFL</sequence>
<evidence type="ECO:0000313" key="2">
    <source>
        <dbReference type="Proteomes" id="UP000828941"/>
    </source>
</evidence>
<keyword evidence="2" id="KW-1185">Reference proteome</keyword>
<dbReference type="EMBL" id="CM039427">
    <property type="protein sequence ID" value="KAI4353083.1"/>
    <property type="molecule type" value="Genomic_DNA"/>
</dbReference>
<accession>A0ACB9PX65</accession>
<dbReference type="Proteomes" id="UP000828941">
    <property type="component" value="Chromosome 2"/>
</dbReference>
<comment type="caution">
    <text evidence="1">The sequence shown here is derived from an EMBL/GenBank/DDBJ whole genome shotgun (WGS) entry which is preliminary data.</text>
</comment>
<name>A0ACB9PX65_BAUVA</name>